<keyword evidence="6" id="KW-0830">Ubiquinone</keyword>
<dbReference type="GO" id="GO:0005524">
    <property type="term" value="F:ATP binding"/>
    <property type="evidence" value="ECO:0007669"/>
    <property type="project" value="UniProtKB-KW"/>
</dbReference>
<protein>
    <submittedName>
        <fullName evidence="6">Putative unusual protein kinase regulating ubiquinone biosynthesis (AarF/ABC1/UbiB family)</fullName>
    </submittedName>
</protein>
<dbReference type="RefSeq" id="WP_153117450.1">
    <property type="nucleotide sequence ID" value="NZ_JACIGE010000010.1"/>
</dbReference>
<evidence type="ECO:0000256" key="4">
    <source>
        <dbReference type="ARBA" id="ARBA00022840"/>
    </source>
</evidence>
<dbReference type="InterPro" id="IPR034646">
    <property type="entry name" value="ADCK3_dom"/>
</dbReference>
<keyword evidence="2" id="KW-0808">Transferase</keyword>
<evidence type="ECO:0000313" key="6">
    <source>
        <dbReference type="EMBL" id="MBB4248297.1"/>
    </source>
</evidence>
<evidence type="ECO:0000256" key="3">
    <source>
        <dbReference type="ARBA" id="ARBA00022741"/>
    </source>
</evidence>
<keyword evidence="4" id="KW-0067">ATP-binding</keyword>
<dbReference type="Proteomes" id="UP000587070">
    <property type="component" value="Unassembled WGS sequence"/>
</dbReference>
<dbReference type="Gene3D" id="1.10.510.10">
    <property type="entry name" value="Transferase(Phosphotransferase) domain 1"/>
    <property type="match status" value="1"/>
</dbReference>
<accession>A0A840G1L9</accession>
<dbReference type="InterPro" id="IPR004147">
    <property type="entry name" value="ABC1_dom"/>
</dbReference>
<dbReference type="AlphaFoldDB" id="A0A840G1L9"/>
<keyword evidence="7" id="KW-1185">Reference proteome</keyword>
<evidence type="ECO:0000256" key="1">
    <source>
        <dbReference type="ARBA" id="ARBA00009670"/>
    </source>
</evidence>
<dbReference type="EMBL" id="JACIGE010000010">
    <property type="protein sequence ID" value="MBB4248297.1"/>
    <property type="molecule type" value="Genomic_DNA"/>
</dbReference>
<name>A0A840G1L9_RHOTE</name>
<dbReference type="InterPro" id="IPR011009">
    <property type="entry name" value="Kinase-like_dom_sf"/>
</dbReference>
<comment type="caution">
    <text evidence="6">The sequence shown here is derived from an EMBL/GenBank/DDBJ whole genome shotgun (WGS) entry which is preliminary data.</text>
</comment>
<dbReference type="Pfam" id="PF03109">
    <property type="entry name" value="ABC1"/>
    <property type="match status" value="1"/>
</dbReference>
<evidence type="ECO:0000256" key="2">
    <source>
        <dbReference type="ARBA" id="ARBA00022679"/>
    </source>
</evidence>
<dbReference type="GO" id="GO:0004672">
    <property type="term" value="F:protein kinase activity"/>
    <property type="evidence" value="ECO:0007669"/>
    <property type="project" value="InterPro"/>
</dbReference>
<dbReference type="PROSITE" id="PS50011">
    <property type="entry name" value="PROTEIN_KINASE_DOM"/>
    <property type="match status" value="1"/>
</dbReference>
<dbReference type="CDD" id="cd13970">
    <property type="entry name" value="ABC1_ADCK3"/>
    <property type="match status" value="1"/>
</dbReference>
<sequence length="441" mass="48395">MTNKEVRPSAPVPSGRSRRFMHLGRAVGEMAASAAADGISRLARGQRPQLSQLMLTPDNARRLAERLSKMRGAVMKIGQLMSMDGKDVLPPEFAHLLAGLRDGAHVMPLPQLAAVLEQEWGSGWESRFKRFSFNPIAAASIGQVHRAETHDGRTLAVKIQYPGVRDSIDSDIANVALLARLPGLVPGGWEPAPILERARQQLHEETDYVAEARSLMAYRELLGEHPLLSVPMLHTDLSTPRILVTDFAAGVSIDQLAQATYPQALRDRVAEALAELALRELFEFGLMQTDPNFANYLYDADSGRIALLDFGAAQVVPPALVEVLREMGRALRDQDRERVRTTAGSVGFIGERDSEAQTAGVVDLMLLCSEPLRHVGPYDFGHSDLFGRAYTGGRDQYMNNGFASAPPADIMLLQRKLAGVFMLAARLRARIDIGRLFAPYL</sequence>
<dbReference type="InterPro" id="IPR051409">
    <property type="entry name" value="Atypical_kinase_ADCK"/>
</dbReference>
<reference evidence="6 7" key="1">
    <citation type="submission" date="2020-08" db="EMBL/GenBank/DDBJ databases">
        <title>Genome sequencing of Purple Non-Sulfur Bacteria from various extreme environments.</title>
        <authorList>
            <person name="Mayer M."/>
        </authorList>
    </citation>
    <scope>NUCLEOTIDE SEQUENCE [LARGE SCALE GENOMIC DNA]</scope>
    <source>
        <strain evidence="6 7">2761</strain>
    </source>
</reference>
<proteinExistence type="inferred from homology"/>
<dbReference type="SUPFAM" id="SSF56112">
    <property type="entry name" value="Protein kinase-like (PK-like)"/>
    <property type="match status" value="1"/>
</dbReference>
<dbReference type="OrthoDB" id="9795390at2"/>
<dbReference type="GO" id="GO:0006744">
    <property type="term" value="P:ubiquinone biosynthetic process"/>
    <property type="evidence" value="ECO:0007669"/>
    <property type="project" value="TreeGrafter"/>
</dbReference>
<keyword evidence="6" id="KW-0418">Kinase</keyword>
<dbReference type="PANTHER" id="PTHR43851">
    <property type="match status" value="1"/>
</dbReference>
<dbReference type="InterPro" id="IPR000719">
    <property type="entry name" value="Prot_kinase_dom"/>
</dbReference>
<dbReference type="PANTHER" id="PTHR43851:SF3">
    <property type="entry name" value="COENZYME Q8"/>
    <property type="match status" value="1"/>
</dbReference>
<evidence type="ECO:0000313" key="7">
    <source>
        <dbReference type="Proteomes" id="UP000587070"/>
    </source>
</evidence>
<comment type="similarity">
    <text evidence="1">Belongs to the protein kinase superfamily. ADCK protein kinase family.</text>
</comment>
<organism evidence="6 7">
    <name type="scientific">Rhodocyclus tenuis</name>
    <name type="common">Rhodospirillum tenue</name>
    <dbReference type="NCBI Taxonomy" id="1066"/>
    <lineage>
        <taxon>Bacteria</taxon>
        <taxon>Pseudomonadati</taxon>
        <taxon>Pseudomonadota</taxon>
        <taxon>Betaproteobacteria</taxon>
        <taxon>Rhodocyclales</taxon>
        <taxon>Rhodocyclaceae</taxon>
        <taxon>Rhodocyclus</taxon>
    </lineage>
</organism>
<keyword evidence="3" id="KW-0547">Nucleotide-binding</keyword>
<feature type="domain" description="Protein kinase" evidence="5">
    <location>
        <begin position="130"/>
        <end position="441"/>
    </location>
</feature>
<evidence type="ECO:0000259" key="5">
    <source>
        <dbReference type="PROSITE" id="PS50011"/>
    </source>
</evidence>
<gene>
    <name evidence="6" type="ORF">GGD90_002689</name>
</gene>